<evidence type="ECO:0000256" key="1">
    <source>
        <dbReference type="ARBA" id="ARBA00007613"/>
    </source>
</evidence>
<dbReference type="PATRIC" id="fig|558151.6.peg.3615"/>
<accession>A0A0J7I2C3</accession>
<proteinExistence type="inferred from homology"/>
<evidence type="ECO:0000313" key="4">
    <source>
        <dbReference type="EMBL" id="KMQ59971.1"/>
    </source>
</evidence>
<dbReference type="GO" id="GO:0015562">
    <property type="term" value="F:efflux transmembrane transporter activity"/>
    <property type="evidence" value="ECO:0007669"/>
    <property type="project" value="InterPro"/>
</dbReference>
<keyword evidence="2" id="KW-0449">Lipoprotein</keyword>
<dbReference type="InterPro" id="IPR010131">
    <property type="entry name" value="MdtP/NodT-like"/>
</dbReference>
<dbReference type="Gene3D" id="2.20.200.10">
    <property type="entry name" value="Outer membrane efflux proteins (OEP)"/>
    <property type="match status" value="1"/>
</dbReference>
<evidence type="ECO:0000313" key="5">
    <source>
        <dbReference type="Proteomes" id="UP000036261"/>
    </source>
</evidence>
<dbReference type="EMBL" id="LFND01000006">
    <property type="protein sequence ID" value="KMQ59971.1"/>
    <property type="molecule type" value="Genomic_DNA"/>
</dbReference>
<dbReference type="GO" id="GO:0005886">
    <property type="term" value="C:plasma membrane"/>
    <property type="evidence" value="ECO:0007669"/>
    <property type="project" value="UniProtKB-SubCell"/>
</dbReference>
<dbReference type="Pfam" id="PF02321">
    <property type="entry name" value="OEP"/>
    <property type="match status" value="2"/>
</dbReference>
<dbReference type="NCBIfam" id="TIGR01845">
    <property type="entry name" value="outer_NodT"/>
    <property type="match status" value="1"/>
</dbReference>
<dbReference type="Gene3D" id="1.20.1600.10">
    <property type="entry name" value="Outer membrane efflux proteins (OEP)"/>
    <property type="match status" value="1"/>
</dbReference>
<keyword evidence="5" id="KW-1185">Reference proteome</keyword>
<organism evidence="4 5">
    <name type="scientific">Chryseobacterium angstadtii</name>
    <dbReference type="NCBI Taxonomy" id="558151"/>
    <lineage>
        <taxon>Bacteria</taxon>
        <taxon>Pseudomonadati</taxon>
        <taxon>Bacteroidota</taxon>
        <taxon>Flavobacteriia</taxon>
        <taxon>Flavobacteriales</taxon>
        <taxon>Weeksellaceae</taxon>
        <taxon>Chryseobacterium group</taxon>
        <taxon>Chryseobacterium</taxon>
    </lineage>
</organism>
<evidence type="ECO:0000256" key="2">
    <source>
        <dbReference type="RuleBase" id="RU362097"/>
    </source>
</evidence>
<evidence type="ECO:0000256" key="3">
    <source>
        <dbReference type="SAM" id="Coils"/>
    </source>
</evidence>
<dbReference type="PROSITE" id="PS51257">
    <property type="entry name" value="PROKAR_LIPOPROTEIN"/>
    <property type="match status" value="1"/>
</dbReference>
<dbReference type="Proteomes" id="UP000036261">
    <property type="component" value="Unassembled WGS sequence"/>
</dbReference>
<dbReference type="InterPro" id="IPR003423">
    <property type="entry name" value="OMP_efflux"/>
</dbReference>
<sequence length="466" mass="52198">MYKKIIIMGVLSIGLSSCIGYKEPTKENIDQLKKDSEIATHINIPDDWIFDRQANARSISYEWITDIKTPQLEGLIQEGMLHNPDLIIAKEKLNQIELAMEIAGSDLYPSVSAVANTSNNLVNESQIRRLALKASWEIDLWGKNKSAQMASTSDYFTAKYQNILLHQSIAGMIAKAYYLNIAGNIQENKIESYILQSKDLEKLYRIQKKVGTANALDISNISAEIISLQGYLEKVKNANIQSRRSLELLTGKYPEGKLATQNSFNPLKNGIPESFPLELLEGRSDVQASHFQIEKAFYEVQQAKAARLPSLSISSTLGTAGSNVEAINSFFSNPLLKVGGGLVSPLFNGGKLKKNVEIKNSQQKQIVEEYSKTVLNALNEVESSLANLQSIERQLTYSQSAIKELENNINLTQKQIKVGANNSFVLIRKQRDLLKNEMNLINLELQYRIERINLYMALGAKNFIFS</sequence>
<comment type="caution">
    <text evidence="4">The sequence shown here is derived from an EMBL/GenBank/DDBJ whole genome shotgun (WGS) entry which is preliminary data.</text>
</comment>
<reference evidence="4 5" key="1">
    <citation type="journal article" date="2013" name="Int. J. Syst. Evol. Microbiol.">
        <title>Chryseobacterium angstadtii sp. nov., isolated from a newt tank.</title>
        <authorList>
            <person name="Kirk K.E."/>
            <person name="Hoffman J.A."/>
            <person name="Smith K.A."/>
            <person name="Strahan B.L."/>
            <person name="Failor K.C."/>
            <person name="Krebs J.E."/>
            <person name="Gale A.N."/>
            <person name="Do T.D."/>
            <person name="Sontag T.C."/>
            <person name="Batties A.M."/>
            <person name="Mistiszyn K."/>
            <person name="Newman J.D."/>
        </authorList>
    </citation>
    <scope>NUCLEOTIDE SEQUENCE [LARGE SCALE GENOMIC DNA]</scope>
    <source>
        <strain evidence="4 5">KM</strain>
    </source>
</reference>
<protein>
    <submittedName>
        <fullName evidence="4">RND transporter</fullName>
    </submittedName>
</protein>
<keyword evidence="2" id="KW-1134">Transmembrane beta strand</keyword>
<name>A0A0J7I2C3_9FLAO</name>
<keyword evidence="2" id="KW-0564">Palmitate</keyword>
<feature type="coiled-coil region" evidence="3">
    <location>
        <begin position="374"/>
        <end position="422"/>
    </location>
</feature>
<keyword evidence="3" id="KW-0175">Coiled coil</keyword>
<gene>
    <name evidence="4" type="ORF">ACM46_17090</name>
</gene>
<keyword evidence="2" id="KW-0472">Membrane</keyword>
<dbReference type="PANTHER" id="PTHR30203:SF30">
    <property type="entry name" value="OUTER MEMBRANE PROTEIN-RELATED"/>
    <property type="match status" value="1"/>
</dbReference>
<dbReference type="SUPFAM" id="SSF56954">
    <property type="entry name" value="Outer membrane efflux proteins (OEP)"/>
    <property type="match status" value="1"/>
</dbReference>
<dbReference type="OrthoDB" id="9770517at2"/>
<dbReference type="RefSeq" id="WP_048507907.1">
    <property type="nucleotide sequence ID" value="NZ_LFND01000006.1"/>
</dbReference>
<keyword evidence="2" id="KW-0812">Transmembrane</keyword>
<dbReference type="STRING" id="558151.ACM46_17090"/>
<comment type="similarity">
    <text evidence="1 2">Belongs to the outer membrane factor (OMF) (TC 1.B.17) family.</text>
</comment>
<comment type="subcellular location">
    <subcellularLocation>
        <location evidence="2">Cell membrane</location>
        <topology evidence="2">Lipid-anchor</topology>
    </subcellularLocation>
</comment>
<dbReference type="AlphaFoldDB" id="A0A0J7I2C3"/>
<dbReference type="PANTHER" id="PTHR30203">
    <property type="entry name" value="OUTER MEMBRANE CATION EFFLUX PROTEIN"/>
    <property type="match status" value="1"/>
</dbReference>